<organism evidence="1 2">
    <name type="scientific">Colletotrichum nymphaeae SA-01</name>
    <dbReference type="NCBI Taxonomy" id="1460502"/>
    <lineage>
        <taxon>Eukaryota</taxon>
        <taxon>Fungi</taxon>
        <taxon>Dikarya</taxon>
        <taxon>Ascomycota</taxon>
        <taxon>Pezizomycotina</taxon>
        <taxon>Sordariomycetes</taxon>
        <taxon>Hypocreomycetidae</taxon>
        <taxon>Glomerellales</taxon>
        <taxon>Glomerellaceae</taxon>
        <taxon>Colletotrichum</taxon>
        <taxon>Colletotrichum acutatum species complex</taxon>
    </lineage>
</organism>
<comment type="caution">
    <text evidence="1">The sequence shown here is derived from an EMBL/GenBank/DDBJ whole genome shotgun (WGS) entry which is preliminary data.</text>
</comment>
<accession>A0A135UTI0</accession>
<dbReference type="AlphaFoldDB" id="A0A135UTI0"/>
<sequence length="189" mass="20896">MFVTPTNLIFISTRTHYTPVFVNLHTVASRCLSLQFVVEGGLRVLSSQLGNVKHLIDCDPPPSDRFHFGPISLDCALPNAKLSGTRPHSSDPPSIEAILLLCQTSSHSNYSSRSRCRVLRFPRESIWTPKNVLSNTNHILAALTTPPRVHRHFAAHFAPFSTAIVPAAPHFKLRALRRSPPLPSAEATH</sequence>
<name>A0A135UTI0_9PEZI</name>
<dbReference type="Proteomes" id="UP000070054">
    <property type="component" value="Unassembled WGS sequence"/>
</dbReference>
<gene>
    <name evidence="1" type="ORF">CNYM01_11737</name>
</gene>
<protein>
    <submittedName>
        <fullName evidence="1">Uncharacterized protein</fullName>
    </submittedName>
</protein>
<reference evidence="1 2" key="1">
    <citation type="submission" date="2014-02" db="EMBL/GenBank/DDBJ databases">
        <title>The genome sequence of Colletotrichum nymphaeae SA-01.</title>
        <authorList>
            <person name="Baroncelli R."/>
            <person name="Thon M.R."/>
        </authorList>
    </citation>
    <scope>NUCLEOTIDE SEQUENCE [LARGE SCALE GENOMIC DNA]</scope>
    <source>
        <strain evidence="1 2">SA-01</strain>
    </source>
</reference>
<evidence type="ECO:0000313" key="2">
    <source>
        <dbReference type="Proteomes" id="UP000070054"/>
    </source>
</evidence>
<proteinExistence type="predicted"/>
<dbReference type="EMBL" id="JEMN01000169">
    <property type="protein sequence ID" value="KXH63642.1"/>
    <property type="molecule type" value="Genomic_DNA"/>
</dbReference>
<keyword evidence="2" id="KW-1185">Reference proteome</keyword>
<evidence type="ECO:0000313" key="1">
    <source>
        <dbReference type="EMBL" id="KXH63642.1"/>
    </source>
</evidence>